<dbReference type="Pfam" id="PF23608">
    <property type="entry name" value="Ig_ILCR1"/>
    <property type="match status" value="1"/>
</dbReference>
<keyword evidence="2" id="KW-0472">Membrane</keyword>
<dbReference type="GO" id="GO:0030368">
    <property type="term" value="F:interleukin-17 receptor activity"/>
    <property type="evidence" value="ECO:0007669"/>
    <property type="project" value="InterPro"/>
</dbReference>
<gene>
    <name evidence="5" type="ORF">QYM36_013627</name>
</gene>
<feature type="domain" description="ILCR1 Ig-like" evidence="4">
    <location>
        <begin position="152"/>
        <end position="236"/>
    </location>
</feature>
<reference evidence="5" key="1">
    <citation type="submission" date="2023-07" db="EMBL/GenBank/DDBJ databases">
        <title>Chromosome-level genome assembly of Artemia franciscana.</title>
        <authorList>
            <person name="Jo E."/>
        </authorList>
    </citation>
    <scope>NUCLEOTIDE SEQUENCE</scope>
    <source>
        <tissue evidence="5">Whole body</tissue>
    </source>
</reference>
<dbReference type="Gene3D" id="3.40.50.11530">
    <property type="match status" value="1"/>
</dbReference>
<sequence length="512" mass="57864">MLLALVLAYTLFQASSNAVLDIDLKPTPSENPCHFGSLSSQPVFIYNNESAVLQIGFKPLPKFCNLTSYHIAIQSNLSELTEKPANCYDHNLAQHSDQHIQNSDVPMIWTTFPYVYSGIYCIGIIPKQSTNSRKPFYKIEEFQTNLVSPDIAKWNTTLFIETNSKEQTIRARFTNGPPHIDFEYYRVYLRHVTHSCEEIESGTVKIVKDTTADKMDVLFTNLAPGNYCVFVQPLDERCHPDWIWGDAKSCLRHSITYELPPPGVEDYVAQVDCNTNGRDTSIIAALLVSLLLLLSGILYYIVTRTNLFVFNRSSNAGPTSVAQAERKTTQDCVSAWENIKLVPVLLLYSRENRRFLDQVESLKRFLSKEGKCQVFDFFDEDAYEEVAVVGGDWVNSKIFNPSIRIIIISSPSALIVQKNLVQGRPQIRHGEPHPFEFMFALALKEIMALVGTDGGDYERIFLARFSDGTSFEPVLALVSPFTLFSLPQHLISLVNHLHGLCENEEARPLMIS</sequence>
<feature type="signal peptide" evidence="3">
    <location>
        <begin position="1"/>
        <end position="16"/>
    </location>
</feature>
<proteinExistence type="predicted"/>
<keyword evidence="2" id="KW-1133">Transmembrane helix</keyword>
<organism evidence="5 6">
    <name type="scientific">Artemia franciscana</name>
    <name type="common">Brine shrimp</name>
    <name type="synonym">Artemia sanfranciscana</name>
    <dbReference type="NCBI Taxonomy" id="6661"/>
    <lineage>
        <taxon>Eukaryota</taxon>
        <taxon>Metazoa</taxon>
        <taxon>Ecdysozoa</taxon>
        <taxon>Arthropoda</taxon>
        <taxon>Crustacea</taxon>
        <taxon>Branchiopoda</taxon>
        <taxon>Anostraca</taxon>
        <taxon>Artemiidae</taxon>
        <taxon>Artemia</taxon>
    </lineage>
</organism>
<dbReference type="Proteomes" id="UP001187531">
    <property type="component" value="Unassembled WGS sequence"/>
</dbReference>
<keyword evidence="2" id="KW-0812">Transmembrane</keyword>
<evidence type="ECO:0000256" key="3">
    <source>
        <dbReference type="SAM" id="SignalP"/>
    </source>
</evidence>
<dbReference type="InterPro" id="IPR057066">
    <property type="entry name" value="Ig_ILCR1"/>
</dbReference>
<dbReference type="PANTHER" id="PTHR15583">
    <property type="entry name" value="INTERLEUKIN-17 RECEPTOR"/>
    <property type="match status" value="1"/>
</dbReference>
<accession>A0AA88L6P9</accession>
<keyword evidence="1 3" id="KW-0732">Signal</keyword>
<evidence type="ECO:0000313" key="5">
    <source>
        <dbReference type="EMBL" id="KAK2710010.1"/>
    </source>
</evidence>
<keyword evidence="6" id="KW-1185">Reference proteome</keyword>
<dbReference type="EMBL" id="JAVRJZ010000017">
    <property type="protein sequence ID" value="KAK2710010.1"/>
    <property type="molecule type" value="Genomic_DNA"/>
</dbReference>
<dbReference type="AlphaFoldDB" id="A0AA88L6P9"/>
<name>A0AA88L6P9_ARTSF</name>
<dbReference type="PANTHER" id="PTHR15583:SF7">
    <property type="entry name" value="INTERLEUKIN CYTOKINE RECEPTOR-RELATED PROTEIN 2"/>
    <property type="match status" value="1"/>
</dbReference>
<evidence type="ECO:0000259" key="4">
    <source>
        <dbReference type="Pfam" id="PF23608"/>
    </source>
</evidence>
<evidence type="ECO:0000256" key="2">
    <source>
        <dbReference type="SAM" id="Phobius"/>
    </source>
</evidence>
<protein>
    <recommendedName>
        <fullName evidence="4">ILCR1 Ig-like domain-containing protein</fullName>
    </recommendedName>
</protein>
<evidence type="ECO:0000313" key="6">
    <source>
        <dbReference type="Proteomes" id="UP001187531"/>
    </source>
</evidence>
<dbReference type="InterPro" id="IPR039465">
    <property type="entry name" value="IL-17_rcpt-like"/>
</dbReference>
<comment type="caution">
    <text evidence="5">The sequence shown here is derived from an EMBL/GenBank/DDBJ whole genome shotgun (WGS) entry which is preliminary data.</text>
</comment>
<feature type="transmembrane region" description="Helical" evidence="2">
    <location>
        <begin position="282"/>
        <end position="302"/>
    </location>
</feature>
<evidence type="ECO:0000256" key="1">
    <source>
        <dbReference type="ARBA" id="ARBA00022729"/>
    </source>
</evidence>
<feature type="chain" id="PRO_5041706366" description="ILCR1 Ig-like domain-containing protein" evidence="3">
    <location>
        <begin position="17"/>
        <end position="512"/>
    </location>
</feature>